<dbReference type="Pfam" id="PF01094">
    <property type="entry name" value="ANF_receptor"/>
    <property type="match status" value="1"/>
</dbReference>
<feature type="transmembrane region" description="Helical" evidence="12">
    <location>
        <begin position="697"/>
        <end position="725"/>
    </location>
</feature>
<dbReference type="PRINTS" id="PR00248">
    <property type="entry name" value="GPCRMGR"/>
</dbReference>
<keyword evidence="13" id="KW-0732">Signal</keyword>
<dbReference type="Pfam" id="PF07562">
    <property type="entry name" value="NCD3G"/>
    <property type="match status" value="1"/>
</dbReference>
<comment type="function">
    <text evidence="11">G-protein coupled receptor for glutamate. Ligand binding causes a conformation change that triggers signaling via guanine nucleotide-binding proteins (G proteins) and modulates the activity of down-stream effectors.</text>
</comment>
<dbReference type="InterPro" id="IPR038550">
    <property type="entry name" value="GPCR_3_9-Cys_sf"/>
</dbReference>
<accession>A0AAJ6YPW0</accession>
<dbReference type="SUPFAM" id="SSF53822">
    <property type="entry name" value="Periplasmic binding protein-like I"/>
    <property type="match status" value="1"/>
</dbReference>
<dbReference type="FunFam" id="3.40.50.2300:FF:000145">
    <property type="entry name" value="Glutamate receptor, metabotropic"/>
    <property type="match status" value="1"/>
</dbReference>
<feature type="transmembrane region" description="Helical" evidence="12">
    <location>
        <begin position="660"/>
        <end position="676"/>
    </location>
</feature>
<keyword evidence="10" id="KW-0807">Transducer</keyword>
<dbReference type="Gene3D" id="3.40.50.2300">
    <property type="match status" value="2"/>
</dbReference>
<dbReference type="Pfam" id="PF00003">
    <property type="entry name" value="7tm_3"/>
    <property type="match status" value="1"/>
</dbReference>
<evidence type="ECO:0000256" key="8">
    <source>
        <dbReference type="ARBA" id="ARBA00023170"/>
    </source>
</evidence>
<feature type="transmembrane region" description="Helical" evidence="12">
    <location>
        <begin position="628"/>
        <end position="648"/>
    </location>
</feature>
<evidence type="ECO:0000256" key="7">
    <source>
        <dbReference type="ARBA" id="ARBA00023136"/>
    </source>
</evidence>
<dbReference type="Proteomes" id="UP000695007">
    <property type="component" value="Unplaced"/>
</dbReference>
<dbReference type="InterPro" id="IPR011500">
    <property type="entry name" value="GPCR_3_9-Cys_dom"/>
</dbReference>
<dbReference type="PRINTS" id="PR00593">
    <property type="entry name" value="MTABOTROPICR"/>
</dbReference>
<comment type="subcellular location">
    <subcellularLocation>
        <location evidence="1">Cell membrane</location>
        <topology evidence="1">Multi-pass membrane protein</topology>
    </subcellularLocation>
</comment>
<feature type="transmembrane region" description="Helical" evidence="12">
    <location>
        <begin position="812"/>
        <end position="840"/>
    </location>
</feature>
<keyword evidence="15" id="KW-1185">Reference proteome</keyword>
<feature type="chain" id="PRO_5042553066" evidence="13">
    <location>
        <begin position="23"/>
        <end position="1091"/>
    </location>
</feature>
<evidence type="ECO:0000256" key="5">
    <source>
        <dbReference type="ARBA" id="ARBA00022989"/>
    </source>
</evidence>
<dbReference type="InterPro" id="IPR028082">
    <property type="entry name" value="Peripla_BP_I"/>
</dbReference>
<keyword evidence="7 12" id="KW-0472">Membrane</keyword>
<dbReference type="InterPro" id="IPR017978">
    <property type="entry name" value="GPCR_3_C"/>
</dbReference>
<dbReference type="PROSITE" id="PS50259">
    <property type="entry name" value="G_PROTEIN_RECEP_F3_4"/>
    <property type="match status" value="1"/>
</dbReference>
<dbReference type="InterPro" id="IPR000337">
    <property type="entry name" value="GPCR_3"/>
</dbReference>
<gene>
    <name evidence="16" type="primary">LOC105365535</name>
</gene>
<keyword evidence="8" id="KW-0675">Receptor</keyword>
<dbReference type="GO" id="GO:0004930">
    <property type="term" value="F:G protein-coupled receptor activity"/>
    <property type="evidence" value="ECO:0007669"/>
    <property type="project" value="UniProtKB-KW"/>
</dbReference>
<dbReference type="Gene3D" id="2.10.50.30">
    <property type="entry name" value="GPCR, family 3, nine cysteines domain"/>
    <property type="match status" value="1"/>
</dbReference>
<dbReference type="InterPro" id="IPR000162">
    <property type="entry name" value="GPCR_3_mtglu_rcpt"/>
</dbReference>
<keyword evidence="3" id="KW-1003">Cell membrane</keyword>
<evidence type="ECO:0000256" key="3">
    <source>
        <dbReference type="ARBA" id="ARBA00022475"/>
    </source>
</evidence>
<evidence type="ECO:0000259" key="14">
    <source>
        <dbReference type="PROSITE" id="PS50259"/>
    </source>
</evidence>
<keyword evidence="6" id="KW-0297">G-protein coupled receptor</keyword>
<evidence type="ECO:0000313" key="16">
    <source>
        <dbReference type="RefSeq" id="XP_011502029.1"/>
    </source>
</evidence>
<dbReference type="PANTHER" id="PTHR24060">
    <property type="entry name" value="METABOTROPIC GLUTAMATE RECEPTOR"/>
    <property type="match status" value="1"/>
</dbReference>
<evidence type="ECO:0000256" key="1">
    <source>
        <dbReference type="ARBA" id="ARBA00004651"/>
    </source>
</evidence>
<feature type="signal peptide" evidence="13">
    <location>
        <begin position="1"/>
        <end position="22"/>
    </location>
</feature>
<dbReference type="AlphaFoldDB" id="A0AAJ6YPW0"/>
<feature type="domain" description="G-protein coupled receptors family 3 profile" evidence="14">
    <location>
        <begin position="590"/>
        <end position="863"/>
    </location>
</feature>
<dbReference type="KEGG" id="csol:105365535"/>
<feature type="transmembrane region" description="Helical" evidence="12">
    <location>
        <begin position="782"/>
        <end position="806"/>
    </location>
</feature>
<evidence type="ECO:0000256" key="6">
    <source>
        <dbReference type="ARBA" id="ARBA00023040"/>
    </source>
</evidence>
<sequence length="1091" mass="121826">MAARSWIRATCYVAWTLGLARAQQANPSARVRGDFVIGALFSVHHQPRGSQGALVCGAIRELYGIQRIETALWTLDQINNSTEVLRGVTLGLEARDSCWFAPVALQQSIELVRDAITPVVAKPLLPQEGLLDSCLIDAPLDLEKKAPLIGVVGPGSSSVALQVQNLLQLFSIPQVGYSCTSRDLSDKSRYSTFLRVVPSDYYQAQLLVDLVRYFNWTYVSIVNTDENYGTSGIQAFRELAEKNGVCVAREDSILTTADESAFDAVIANLDQDRAANVVVCFCEGFTVRHLMEASKRMNLTGRFVFVGSDGWADRDDVVHDLESEAWGSLSIRIHSPYVTDFDNYYLSLHPYNNSRNPWFNEFWQFNFNCTLPWETDKDITYKLPGFPNCTGEEKLTYERYRQDPKMSFVMKSFWVMAHGLHNMLEEICGHNYTGVCKEIFPFNGTRFKNHLMNVTFSIGEEIVEFDRRGDPPGRYEILNYQLMPNGTYAYVQIGDWNNGTLTFTGSPQSRNPSLVESVCSKPCPLGQYKNFKTGGQEKRCCWACVPCDHDQLVDEEQSKCIPCPNGQLPNRNKTACYVIPVEYTTWSDVEAIIAMTSSAIGLLATFVTCHIFIKHNNTPVVKASTRELSYLILAGMTLSHASVLPILAKPTYTSCTLSRLMPGISFAMIYASLFTKTNRIARILAGSKKRFPKRKPLFMSATAQIMITCILIMVEVVIATTMLVMEPAKPTLEFPARHRSVLTCATTPRAVLSPLTFDALLIGLCTLYAIKTRNVPENFNEAKFIGFAMYTTCVIWIAFVPIYFGSETKSCIIYFIRLSQVITMCMCVTLSASVTLVFLFMPKLYIIVLRPERNNRALFTTSKSIRCHIGARVAAAIAEPPPKRTVYRIAESEETESSSTCRGSIKRRTLSIQTDKELLMSLCESLVLVRASARSSPAGAEEQRIWECADYEETDTRDCLLGRSSSSAKTPKVERHWAELDVKRLVDDSRRSATTYSSVQSNCNGELRVSVPGRTSTLEKTNGFWTANNVDGTKSTETLDGDEETLRLVDLRPRIREESELQSNDSGDPVINITITLGSEAAYADIGSSAL</sequence>
<evidence type="ECO:0000256" key="2">
    <source>
        <dbReference type="ARBA" id="ARBA00007242"/>
    </source>
</evidence>
<keyword evidence="9" id="KW-0325">Glycoprotein</keyword>
<proteinExistence type="inferred from homology"/>
<evidence type="ECO:0000256" key="13">
    <source>
        <dbReference type="SAM" id="SignalP"/>
    </source>
</evidence>
<evidence type="ECO:0000256" key="9">
    <source>
        <dbReference type="ARBA" id="ARBA00023180"/>
    </source>
</evidence>
<protein>
    <submittedName>
        <fullName evidence="16">Metabotropic glutamate receptor 1-like</fullName>
    </submittedName>
</protein>
<dbReference type="FunFam" id="2.10.50.30:FF:000001">
    <property type="entry name" value="metabotropic glutamate receptor 1"/>
    <property type="match status" value="1"/>
</dbReference>
<dbReference type="InterPro" id="IPR001828">
    <property type="entry name" value="ANF_lig-bd_rcpt"/>
</dbReference>
<evidence type="ECO:0000313" key="15">
    <source>
        <dbReference type="Proteomes" id="UP000695007"/>
    </source>
</evidence>
<name>A0AAJ6YPW0_9HYME</name>
<keyword evidence="5 12" id="KW-1133">Transmembrane helix</keyword>
<evidence type="ECO:0000256" key="12">
    <source>
        <dbReference type="SAM" id="Phobius"/>
    </source>
</evidence>
<comment type="similarity">
    <text evidence="2">Belongs to the G-protein coupled receptor 3 family.</text>
</comment>
<evidence type="ECO:0000256" key="4">
    <source>
        <dbReference type="ARBA" id="ARBA00022692"/>
    </source>
</evidence>
<keyword evidence="4 12" id="KW-0812">Transmembrane</keyword>
<evidence type="ECO:0000256" key="10">
    <source>
        <dbReference type="ARBA" id="ARBA00023224"/>
    </source>
</evidence>
<dbReference type="RefSeq" id="XP_011502029.1">
    <property type="nucleotide sequence ID" value="XM_011503727.1"/>
</dbReference>
<dbReference type="GeneID" id="105365535"/>
<organism evidence="15 16">
    <name type="scientific">Ceratosolen solmsi marchali</name>
    <dbReference type="NCBI Taxonomy" id="326594"/>
    <lineage>
        <taxon>Eukaryota</taxon>
        <taxon>Metazoa</taxon>
        <taxon>Ecdysozoa</taxon>
        <taxon>Arthropoda</taxon>
        <taxon>Hexapoda</taxon>
        <taxon>Insecta</taxon>
        <taxon>Pterygota</taxon>
        <taxon>Neoptera</taxon>
        <taxon>Endopterygota</taxon>
        <taxon>Hymenoptera</taxon>
        <taxon>Apocrita</taxon>
        <taxon>Proctotrupomorpha</taxon>
        <taxon>Chalcidoidea</taxon>
        <taxon>Agaonidae</taxon>
        <taxon>Agaoninae</taxon>
        <taxon>Ceratosolen</taxon>
    </lineage>
</organism>
<evidence type="ECO:0000256" key="11">
    <source>
        <dbReference type="ARBA" id="ARBA00054813"/>
    </source>
</evidence>
<dbReference type="InterPro" id="IPR050726">
    <property type="entry name" value="mGluR"/>
</dbReference>
<feature type="transmembrane region" description="Helical" evidence="12">
    <location>
        <begin position="591"/>
        <end position="613"/>
    </location>
</feature>
<dbReference type="CDD" id="cd15285">
    <property type="entry name" value="7tmC_mGluR_group1"/>
    <property type="match status" value="1"/>
</dbReference>
<reference evidence="16" key="1">
    <citation type="submission" date="2025-08" db="UniProtKB">
        <authorList>
            <consortium name="RefSeq"/>
        </authorList>
    </citation>
    <scope>IDENTIFICATION</scope>
</reference>
<dbReference type="GO" id="GO:0005886">
    <property type="term" value="C:plasma membrane"/>
    <property type="evidence" value="ECO:0007669"/>
    <property type="project" value="UniProtKB-SubCell"/>
</dbReference>